<feature type="transmembrane region" description="Helical" evidence="1">
    <location>
        <begin position="66"/>
        <end position="86"/>
    </location>
</feature>
<evidence type="ECO:0000313" key="3">
    <source>
        <dbReference type="Proteomes" id="UP001559025"/>
    </source>
</evidence>
<dbReference type="NCBIfam" id="NF011668">
    <property type="entry name" value="PRK15086.1-4"/>
    <property type="match status" value="1"/>
</dbReference>
<feature type="transmembrane region" description="Helical" evidence="1">
    <location>
        <begin position="138"/>
        <end position="163"/>
    </location>
</feature>
<keyword evidence="1" id="KW-0812">Transmembrane</keyword>
<proteinExistence type="predicted"/>
<feature type="transmembrane region" description="Helical" evidence="1">
    <location>
        <begin position="337"/>
        <end position="356"/>
    </location>
</feature>
<accession>A0ABV3WQ44</accession>
<feature type="transmembrane region" description="Helical" evidence="1">
    <location>
        <begin position="39"/>
        <end position="59"/>
    </location>
</feature>
<dbReference type="InterPro" id="IPR007441">
    <property type="entry name" value="EutH"/>
</dbReference>
<feature type="transmembrane region" description="Helical" evidence="1">
    <location>
        <begin position="106"/>
        <end position="131"/>
    </location>
</feature>
<evidence type="ECO:0000256" key="1">
    <source>
        <dbReference type="SAM" id="Phobius"/>
    </source>
</evidence>
<reference evidence="2 3" key="1">
    <citation type="submission" date="2024-01" db="EMBL/GenBank/DDBJ databases">
        <title>New evidence supports the origin of RcGTA from prophage.</title>
        <authorList>
            <person name="Xu Y."/>
            <person name="Liu B."/>
            <person name="Chen F."/>
        </authorList>
    </citation>
    <scope>NUCLEOTIDE SEQUENCE [LARGE SCALE GENOMIC DNA]</scope>
    <source>
        <strain evidence="2 3">CBW1107-2</strain>
    </source>
</reference>
<name>A0ABV3WQ44_9HYPH</name>
<dbReference type="PANTHER" id="PTHR40089:SF1">
    <property type="entry name" value="ETHANOLAMINE PERMEASE EUTH-RELATED"/>
    <property type="match status" value="1"/>
</dbReference>
<keyword evidence="1" id="KW-0472">Membrane</keyword>
<dbReference type="PIRSF" id="PIRSF019466">
    <property type="entry name" value="EutH"/>
    <property type="match status" value="1"/>
</dbReference>
<dbReference type="Proteomes" id="UP001559025">
    <property type="component" value="Unassembled WGS sequence"/>
</dbReference>
<dbReference type="RefSeq" id="WP_368802058.1">
    <property type="nucleotide sequence ID" value="NZ_JAZHFV010000002.1"/>
</dbReference>
<protein>
    <submittedName>
        <fullName evidence="2">Ethanolamine utilization protein EutH</fullName>
    </submittedName>
</protein>
<dbReference type="PANTHER" id="PTHR40089">
    <property type="entry name" value="ETHANOLAMINE UTILIZATION PROTEIN EUTH"/>
    <property type="match status" value="1"/>
</dbReference>
<feature type="transmembrane region" description="Helical" evidence="1">
    <location>
        <begin position="271"/>
        <end position="290"/>
    </location>
</feature>
<feature type="transmembrane region" description="Helical" evidence="1">
    <location>
        <begin position="368"/>
        <end position="388"/>
    </location>
</feature>
<gene>
    <name evidence="2" type="primary">eutH</name>
    <name evidence="2" type="ORF">V1479_05615</name>
</gene>
<dbReference type="Pfam" id="PF04346">
    <property type="entry name" value="EutH"/>
    <property type="match status" value="1"/>
</dbReference>
<feature type="transmembrane region" description="Helical" evidence="1">
    <location>
        <begin position="215"/>
        <end position="235"/>
    </location>
</feature>
<dbReference type="EMBL" id="JAZHFV010000002">
    <property type="protein sequence ID" value="MEX4006773.1"/>
    <property type="molecule type" value="Genomic_DNA"/>
</dbReference>
<evidence type="ECO:0000313" key="2">
    <source>
        <dbReference type="EMBL" id="MEX4006773.1"/>
    </source>
</evidence>
<sequence length="411" mass="42924">MAAIGTIVIYIIMACAVAGAIASIRNAEEGLGKEFREGIYAIGPIFIPVAGIMAAIPYLSEFVRVLVGPLFSAIGADPAIAATTIIAVDMGGYQLADALAQTRDGWIMAAVVGYMAGATIIFSIPVGLAMLEKRDHKYMALGIMSGILSVPIGVFITCALLAVSGLEVRPVVATADPETMHAIGLTFGAIFANLLPLIVFCVAIALGLRFAPDAMIAGFLWFGRIMYAGITLVLVFSIVEYFTGFFTNVFGGWGFDPIIADEADQFRALEIAGYIGIMLAGAFPMVYLLTKYLATPMEALGKRIGVEAQGAAGLLAACANILAMYRLVGSMRPRDKVLAIAFAVCAAFMFGDHLAFSANFQPATILPLILGKLGGGIAGFAIALWLSVPKAVELAAREPALAGPEPAVVTG</sequence>
<organism evidence="2 3">
    <name type="scientific">Neoaquamicrobium sediminum</name>
    <dbReference type="NCBI Taxonomy" id="1849104"/>
    <lineage>
        <taxon>Bacteria</taxon>
        <taxon>Pseudomonadati</taxon>
        <taxon>Pseudomonadota</taxon>
        <taxon>Alphaproteobacteria</taxon>
        <taxon>Hyphomicrobiales</taxon>
        <taxon>Phyllobacteriaceae</taxon>
        <taxon>Neoaquamicrobium</taxon>
    </lineage>
</organism>
<comment type="caution">
    <text evidence="2">The sequence shown here is derived from an EMBL/GenBank/DDBJ whole genome shotgun (WGS) entry which is preliminary data.</text>
</comment>
<feature type="transmembrane region" description="Helical" evidence="1">
    <location>
        <begin position="7"/>
        <end position="27"/>
    </location>
</feature>
<feature type="transmembrane region" description="Helical" evidence="1">
    <location>
        <begin position="183"/>
        <end position="208"/>
    </location>
</feature>
<keyword evidence="3" id="KW-1185">Reference proteome</keyword>
<keyword evidence="1" id="KW-1133">Transmembrane helix</keyword>